<name>A0A8H3F719_9LECA</name>
<dbReference type="Proteomes" id="UP000664203">
    <property type="component" value="Unassembled WGS sequence"/>
</dbReference>
<dbReference type="EMBL" id="CAJPDR010000110">
    <property type="protein sequence ID" value="CAF9918300.1"/>
    <property type="molecule type" value="Genomic_DNA"/>
</dbReference>
<keyword evidence="2" id="KW-1185">Reference proteome</keyword>
<comment type="caution">
    <text evidence="1">The sequence shown here is derived from an EMBL/GenBank/DDBJ whole genome shotgun (WGS) entry which is preliminary data.</text>
</comment>
<evidence type="ECO:0000313" key="1">
    <source>
        <dbReference type="EMBL" id="CAF9918300.1"/>
    </source>
</evidence>
<organism evidence="1 2">
    <name type="scientific">Alectoria fallacina</name>
    <dbReference type="NCBI Taxonomy" id="1903189"/>
    <lineage>
        <taxon>Eukaryota</taxon>
        <taxon>Fungi</taxon>
        <taxon>Dikarya</taxon>
        <taxon>Ascomycota</taxon>
        <taxon>Pezizomycotina</taxon>
        <taxon>Lecanoromycetes</taxon>
        <taxon>OSLEUM clade</taxon>
        <taxon>Lecanoromycetidae</taxon>
        <taxon>Lecanorales</taxon>
        <taxon>Lecanorineae</taxon>
        <taxon>Parmeliaceae</taxon>
        <taxon>Alectoria</taxon>
    </lineage>
</organism>
<accession>A0A8H3F719</accession>
<reference evidence="1" key="1">
    <citation type="submission" date="2021-03" db="EMBL/GenBank/DDBJ databases">
        <authorList>
            <person name="Tagirdzhanova G."/>
        </authorList>
    </citation>
    <scope>NUCLEOTIDE SEQUENCE</scope>
</reference>
<dbReference type="AlphaFoldDB" id="A0A8H3F719"/>
<evidence type="ECO:0000313" key="2">
    <source>
        <dbReference type="Proteomes" id="UP000664203"/>
    </source>
</evidence>
<sequence>MGSVCETALARYVDNFIYTNYTSLTYTYSANEPFTSDGCSAFFERGPSGSSSQPYGTGRYPSGGMSGADSKTAFGLIGYSVFGGMNWRKLGVWSSWMREEGVRIGLIGCIRIPRVRTRGLV</sequence>
<gene>
    <name evidence="1" type="ORF">ALECFALPRED_000639</name>
</gene>
<proteinExistence type="predicted"/>
<protein>
    <submittedName>
        <fullName evidence="1">Uncharacterized protein</fullName>
    </submittedName>
</protein>